<protein>
    <submittedName>
        <fullName evidence="2">Uncharacterized protein</fullName>
    </submittedName>
</protein>
<accession>A0A4S3MQI7</accession>
<sequence length="313" mass="33864">MRITATETMEKGAGDQQRAAADTFVSRHLTWPGTIRLHRHALGWDILRAPVNVILSPVFLLTRLAAWLFRRMRLRGAADWLGRRQIILRTSVAARVEALVVTDLLRVPLPPHAAAPDREALSIAILAAPRYRDVFRRQGSPEAARALSDRIVAAIGDYAGTRSAISEFTTALFTLAVGAIAFQALTPGVISMAPGVAGALSHSAAIEGFPLGRTLGSAWYGVFPVGPEPWMVAATVLCLVMAGAVVAAFAGILADPVQARLGIHRRRLIRLMETLEAETGGRRDGPFVAREHLLVRVFDLWDAALSVLRVLRG</sequence>
<dbReference type="Proteomes" id="UP000309450">
    <property type="component" value="Unassembled WGS sequence"/>
</dbReference>
<dbReference type="AlphaFoldDB" id="A0A4S3MQI7"/>
<keyword evidence="1" id="KW-0812">Transmembrane</keyword>
<proteinExistence type="predicted"/>
<feature type="transmembrane region" description="Helical" evidence="1">
    <location>
        <begin position="171"/>
        <end position="193"/>
    </location>
</feature>
<gene>
    <name evidence="2" type="ORF">E7811_03425</name>
</gene>
<evidence type="ECO:0000256" key="1">
    <source>
        <dbReference type="SAM" id="Phobius"/>
    </source>
</evidence>
<dbReference type="InterPro" id="IPR046575">
    <property type="entry name" value="DUF6635"/>
</dbReference>
<reference evidence="2 3" key="1">
    <citation type="submission" date="2019-04" db="EMBL/GenBank/DDBJ databases">
        <title>Draft genome sequence of Gemmobacter aestuarii sp. nov.</title>
        <authorList>
            <person name="Hameed A."/>
            <person name="Lin S.-Y."/>
            <person name="Shahina M."/>
            <person name="Lai W.-A."/>
            <person name="Young C.-C."/>
        </authorList>
    </citation>
    <scope>NUCLEOTIDE SEQUENCE [LARGE SCALE GENOMIC DNA]</scope>
    <source>
        <strain evidence="2 3">CC-PW-75</strain>
    </source>
</reference>
<name>A0A4S3MQI7_9RHOB</name>
<keyword evidence="1" id="KW-1133">Transmembrane helix</keyword>
<evidence type="ECO:0000313" key="2">
    <source>
        <dbReference type="EMBL" id="THD84790.1"/>
    </source>
</evidence>
<dbReference type="Pfam" id="PF20340">
    <property type="entry name" value="DUF6635"/>
    <property type="match status" value="2"/>
</dbReference>
<keyword evidence="3" id="KW-1185">Reference proteome</keyword>
<dbReference type="EMBL" id="SSND01000001">
    <property type="protein sequence ID" value="THD84790.1"/>
    <property type="molecule type" value="Genomic_DNA"/>
</dbReference>
<comment type="caution">
    <text evidence="2">The sequence shown here is derived from an EMBL/GenBank/DDBJ whole genome shotgun (WGS) entry which is preliminary data.</text>
</comment>
<dbReference type="OrthoDB" id="9342581at2"/>
<dbReference type="RefSeq" id="WP_136393169.1">
    <property type="nucleotide sequence ID" value="NZ_SSND01000001.1"/>
</dbReference>
<organism evidence="2 3">
    <name type="scientific">Aliigemmobacter aestuarii</name>
    <dbReference type="NCBI Taxonomy" id="1445661"/>
    <lineage>
        <taxon>Bacteria</taxon>
        <taxon>Pseudomonadati</taxon>
        <taxon>Pseudomonadota</taxon>
        <taxon>Alphaproteobacteria</taxon>
        <taxon>Rhodobacterales</taxon>
        <taxon>Paracoccaceae</taxon>
        <taxon>Aliigemmobacter</taxon>
    </lineage>
</organism>
<feature type="transmembrane region" description="Helical" evidence="1">
    <location>
        <begin position="230"/>
        <end position="257"/>
    </location>
</feature>
<evidence type="ECO:0000313" key="3">
    <source>
        <dbReference type="Proteomes" id="UP000309450"/>
    </source>
</evidence>
<keyword evidence="1" id="KW-0472">Membrane</keyword>